<dbReference type="RefSeq" id="WP_206727381.1">
    <property type="nucleotide sequence ID" value="NZ_CP071090.1"/>
</dbReference>
<feature type="compositionally biased region" description="Polar residues" evidence="1">
    <location>
        <begin position="1"/>
        <end position="10"/>
    </location>
</feature>
<proteinExistence type="predicted"/>
<feature type="region of interest" description="Disordered" evidence="1">
    <location>
        <begin position="1"/>
        <end position="65"/>
    </location>
</feature>
<feature type="compositionally biased region" description="Polar residues" evidence="1">
    <location>
        <begin position="34"/>
        <end position="55"/>
    </location>
</feature>
<reference evidence="2 3" key="1">
    <citation type="submission" date="2021-02" db="EMBL/GenBank/DDBJ databases">
        <title>De Novo genome assembly of isolated myxobacteria.</title>
        <authorList>
            <person name="Stevens D.C."/>
        </authorList>
    </citation>
    <scope>NUCLEOTIDE SEQUENCE [LARGE SCALE GENOMIC DNA]</scope>
    <source>
        <strain evidence="3">SCPEA02</strain>
    </source>
</reference>
<evidence type="ECO:0000313" key="3">
    <source>
        <dbReference type="Proteomes" id="UP000662747"/>
    </source>
</evidence>
<accession>A0ABX7P5X8</accession>
<evidence type="ECO:0000313" key="2">
    <source>
        <dbReference type="EMBL" id="QSQ25830.1"/>
    </source>
</evidence>
<evidence type="ECO:0000256" key="1">
    <source>
        <dbReference type="SAM" id="MobiDB-lite"/>
    </source>
</evidence>
<evidence type="ECO:0008006" key="4">
    <source>
        <dbReference type="Google" id="ProtNLM"/>
    </source>
</evidence>
<gene>
    <name evidence="2" type="ORF">JY651_13250</name>
</gene>
<dbReference type="Gene3D" id="2.60.270.50">
    <property type="match status" value="1"/>
</dbReference>
<protein>
    <recommendedName>
        <fullName evidence="4">Ig-like domain-containing protein</fullName>
    </recommendedName>
</protein>
<name>A0ABX7P5X8_9BACT</name>
<dbReference type="Proteomes" id="UP000662747">
    <property type="component" value="Chromosome"/>
</dbReference>
<keyword evidence="3" id="KW-1185">Reference proteome</keyword>
<organism evidence="2 3">
    <name type="scientific">Pyxidicoccus parkwayensis</name>
    <dbReference type="NCBI Taxonomy" id="2813578"/>
    <lineage>
        <taxon>Bacteria</taxon>
        <taxon>Pseudomonadati</taxon>
        <taxon>Myxococcota</taxon>
        <taxon>Myxococcia</taxon>
        <taxon>Myxococcales</taxon>
        <taxon>Cystobacterineae</taxon>
        <taxon>Myxococcaceae</taxon>
        <taxon>Pyxidicoccus</taxon>
    </lineage>
</organism>
<dbReference type="EMBL" id="CP071090">
    <property type="protein sequence ID" value="QSQ25830.1"/>
    <property type="molecule type" value="Genomic_DNA"/>
</dbReference>
<sequence>MISTTLTIKNDSGCPIDNRGTPNNKDGHIEGSAPATSIASGSSTTFDVQQNNSLSPGPEGSVTYSLETGNEQVPLTFNWMYSSGPNHPESYSGTSGLSCVSVSNQTTDGSGDHHAVTYTVTLTPRAPNEWDMVWALSVGLIDKQLHDLQYYGLIPSHFTQPLSSSDTWSQLAVTTMAAPTVQVPDDATTHLDVYLPFTTATLQYLENGQQKSQTLSGDTVIVSLDLSQVQVTDASTLAATSDAKQHLQGLMSLNYGVYRLFVDLTQPALFRSLRVVNTASGAAVSLSSAAQSTLQSTLAALKQMDVAYTVKAPGKPASIEPTLAVPRTTRYATNGDFSTLNICMMTRGRSEPTWSSRYAFKAPMAATTNPDGTPATAMARMYLSQDALGEGYLAPTVLPAILNASGITKGTSIKRTAPLRYQCSATQNNGNLNGGRGVFVQVNNGFDQYVYGTESIVFQTQPTTQAGQVVISLTGQFKVVADVSQYPLDTLGISMKNHLGTATFVQPWTGTITLSAGDGGQLVTAVSVTLGQAPAPDIDKSISGWVFNALDALFNWTTTTPQSGITQKVQDFATSLANTFRDNAALAMDASDCVVLPTGAPYYYSELAFNSDGAVQIDVSFRG</sequence>